<sequence length="118" mass="12866">MTKILSRLWTPALGAVSNSKNAVNSGNAERVTVSSPRFRRPWFCHPQFILDPLVAGIIHKFHGDVGQGMDQSRQIPNTMGLGGLIENPDPLTRCRRMIDGQFDAANGIAEVDEGPGLK</sequence>
<organism evidence="1 2">
    <name type="scientific">Acidithiobacillus ferrooxidans (strain ATCC 23270 / DSM 14882 / CIP 104768 / NCIMB 8455)</name>
    <name type="common">Ferrobacillus ferrooxidans (strain ATCC 23270)</name>
    <dbReference type="NCBI Taxonomy" id="243159"/>
    <lineage>
        <taxon>Bacteria</taxon>
        <taxon>Pseudomonadati</taxon>
        <taxon>Pseudomonadota</taxon>
        <taxon>Acidithiobacillia</taxon>
        <taxon>Acidithiobacillales</taxon>
        <taxon>Acidithiobacillaceae</taxon>
        <taxon>Acidithiobacillus</taxon>
    </lineage>
</organism>
<dbReference type="KEGG" id="afr:AFE_2313"/>
<proteinExistence type="predicted"/>
<dbReference type="EMBL" id="CP001219">
    <property type="protein sequence ID" value="ACK79268.1"/>
    <property type="molecule type" value="Genomic_DNA"/>
</dbReference>
<dbReference type="STRING" id="243159.AFE_2313"/>
<gene>
    <name evidence="1" type="ordered locus">AFE_2313</name>
</gene>
<dbReference type="HOGENOM" id="CLU_2068011_0_0_6"/>
<dbReference type="AlphaFoldDB" id="B7J683"/>
<dbReference type="PaxDb" id="243159-AFE_2313"/>
<name>B7J683_ACIF2</name>
<evidence type="ECO:0000313" key="2">
    <source>
        <dbReference type="Proteomes" id="UP000001362"/>
    </source>
</evidence>
<accession>B7J683</accession>
<keyword evidence="2" id="KW-1185">Reference proteome</keyword>
<protein>
    <submittedName>
        <fullName evidence="1">Uncharacterized protein</fullName>
    </submittedName>
</protein>
<dbReference type="Proteomes" id="UP000001362">
    <property type="component" value="Chromosome"/>
</dbReference>
<reference evidence="1 2" key="1">
    <citation type="journal article" date="2008" name="BMC Genomics">
        <title>Acidithiobacillus ferrooxidans metabolism: from genome sequence to industrial applications.</title>
        <authorList>
            <person name="Valdes J."/>
            <person name="Pedroso I."/>
            <person name="Quatrini R."/>
            <person name="Dodson R.J."/>
            <person name="Tettelin H."/>
            <person name="Blake R.II."/>
            <person name="Eisen J.A."/>
            <person name="Holmes D.S."/>
        </authorList>
    </citation>
    <scope>NUCLEOTIDE SEQUENCE [LARGE SCALE GENOMIC DNA]</scope>
    <source>
        <strain evidence="2">ATCC 23270 / DSM 14882 / CIP 104768 / NCIMB 8455</strain>
    </source>
</reference>
<evidence type="ECO:0000313" key="1">
    <source>
        <dbReference type="EMBL" id="ACK79268.1"/>
    </source>
</evidence>